<evidence type="ECO:0000313" key="1">
    <source>
        <dbReference type="EMBL" id="EDK37974.2"/>
    </source>
</evidence>
<sequence>MSEIFDINPRMLSPAYRTSFRRILFDKDQWGANMIEDINSLDTSEYVDEIGTFTNLVVSFISVDMLQLARTLLSPETSYTLKLLMLLTDIPGIPAEDEPVSGQMLTLWEDLANVFIDDSETFESMFNSETNPVSKAHFESTRNDMFTSVCLIYWEENQVTFERGTS</sequence>
<accession>A5DFM1</accession>
<dbReference type="InterPro" id="IPR011989">
    <property type="entry name" value="ARM-like"/>
</dbReference>
<keyword evidence="2" id="KW-1185">Reference proteome</keyword>
<reference evidence="1 2" key="1">
    <citation type="journal article" date="2009" name="Nature">
        <title>Evolution of pathogenicity and sexual reproduction in eight Candida genomes.</title>
        <authorList>
            <person name="Butler G."/>
            <person name="Rasmussen M.D."/>
            <person name="Lin M.F."/>
            <person name="Santos M.A."/>
            <person name="Sakthikumar S."/>
            <person name="Munro C.A."/>
            <person name="Rheinbay E."/>
            <person name="Grabherr M."/>
            <person name="Forche A."/>
            <person name="Reedy J.L."/>
            <person name="Agrafioti I."/>
            <person name="Arnaud M.B."/>
            <person name="Bates S."/>
            <person name="Brown A.J."/>
            <person name="Brunke S."/>
            <person name="Costanzo M.C."/>
            <person name="Fitzpatrick D.A."/>
            <person name="de Groot P.W."/>
            <person name="Harris D."/>
            <person name="Hoyer L.L."/>
            <person name="Hube B."/>
            <person name="Klis F.M."/>
            <person name="Kodira C."/>
            <person name="Lennard N."/>
            <person name="Logue M.E."/>
            <person name="Martin R."/>
            <person name="Neiman A.M."/>
            <person name="Nikolaou E."/>
            <person name="Quail M.A."/>
            <person name="Quinn J."/>
            <person name="Santos M.C."/>
            <person name="Schmitzberger F.F."/>
            <person name="Sherlock G."/>
            <person name="Shah P."/>
            <person name="Silverstein K.A."/>
            <person name="Skrzypek M.S."/>
            <person name="Soll D."/>
            <person name="Staggs R."/>
            <person name="Stansfield I."/>
            <person name="Stumpf M.P."/>
            <person name="Sudbery P.E."/>
            <person name="Srikantha T."/>
            <person name="Zeng Q."/>
            <person name="Berman J."/>
            <person name="Berriman M."/>
            <person name="Heitman J."/>
            <person name="Gow N.A."/>
            <person name="Lorenz M.C."/>
            <person name="Birren B.W."/>
            <person name="Kellis M."/>
            <person name="Cuomo C.A."/>
        </authorList>
    </citation>
    <scope>NUCLEOTIDE SEQUENCE [LARGE SCALE GENOMIC DNA]</scope>
    <source>
        <strain evidence="2">ATCC 6260 / CBS 566 / DSM 6381 / JCM 1539 / NBRC 10279 / NRRL Y-324</strain>
    </source>
</reference>
<dbReference type="EMBL" id="CH408156">
    <property type="protein sequence ID" value="EDK37974.2"/>
    <property type="molecule type" value="Genomic_DNA"/>
</dbReference>
<organism evidence="1 2">
    <name type="scientific">Meyerozyma guilliermondii (strain ATCC 6260 / CBS 566 / DSM 6381 / JCM 1539 / NBRC 10279 / NRRL Y-324)</name>
    <name type="common">Yeast</name>
    <name type="synonym">Candida guilliermondii</name>
    <dbReference type="NCBI Taxonomy" id="294746"/>
    <lineage>
        <taxon>Eukaryota</taxon>
        <taxon>Fungi</taxon>
        <taxon>Dikarya</taxon>
        <taxon>Ascomycota</taxon>
        <taxon>Saccharomycotina</taxon>
        <taxon>Pichiomycetes</taxon>
        <taxon>Debaryomycetaceae</taxon>
        <taxon>Meyerozyma</taxon>
    </lineage>
</organism>
<evidence type="ECO:0000313" key="2">
    <source>
        <dbReference type="Proteomes" id="UP000001997"/>
    </source>
</evidence>
<gene>
    <name evidence="1" type="ORF">PGUG_02072</name>
</gene>
<protein>
    <submittedName>
        <fullName evidence="1">Uncharacterized protein</fullName>
    </submittedName>
</protein>
<dbReference type="RefSeq" id="XP_001486401.2">
    <property type="nucleotide sequence ID" value="XM_001486351.1"/>
</dbReference>
<dbReference type="AlphaFoldDB" id="A5DFM1"/>
<dbReference type="InParanoid" id="A5DFM1"/>
<dbReference type="HOGENOM" id="CLU_1603365_0_0_1"/>
<dbReference type="Gene3D" id="1.25.10.10">
    <property type="entry name" value="Leucine-rich Repeat Variant"/>
    <property type="match status" value="1"/>
</dbReference>
<dbReference type="STRING" id="294746.A5DFM1"/>
<dbReference type="GeneID" id="5127931"/>
<dbReference type="KEGG" id="pgu:PGUG_02072"/>
<proteinExistence type="predicted"/>
<dbReference type="Proteomes" id="UP000001997">
    <property type="component" value="Unassembled WGS sequence"/>
</dbReference>
<name>A5DFM1_PICGU</name>